<gene>
    <name evidence="4" type="ORF">LAZ67_1001166</name>
</gene>
<organism evidence="4 5">
    <name type="scientific">Cordylochernes scorpioides</name>
    <dbReference type="NCBI Taxonomy" id="51811"/>
    <lineage>
        <taxon>Eukaryota</taxon>
        <taxon>Metazoa</taxon>
        <taxon>Ecdysozoa</taxon>
        <taxon>Arthropoda</taxon>
        <taxon>Chelicerata</taxon>
        <taxon>Arachnida</taxon>
        <taxon>Pseudoscorpiones</taxon>
        <taxon>Cheliferoidea</taxon>
        <taxon>Chernetidae</taxon>
        <taxon>Cordylochernes</taxon>
    </lineage>
</organism>
<dbReference type="Pfam" id="PF13927">
    <property type="entry name" value="Ig_3"/>
    <property type="match status" value="2"/>
</dbReference>
<evidence type="ECO:0000256" key="2">
    <source>
        <dbReference type="ARBA" id="ARBA00023157"/>
    </source>
</evidence>
<dbReference type="Proteomes" id="UP001235939">
    <property type="component" value="Chromosome 01"/>
</dbReference>
<evidence type="ECO:0000313" key="5">
    <source>
        <dbReference type="Proteomes" id="UP001235939"/>
    </source>
</evidence>
<evidence type="ECO:0000256" key="1">
    <source>
        <dbReference type="ARBA" id="ARBA00022737"/>
    </source>
</evidence>
<dbReference type="InterPro" id="IPR003599">
    <property type="entry name" value="Ig_sub"/>
</dbReference>
<evidence type="ECO:0000259" key="3">
    <source>
        <dbReference type="PROSITE" id="PS50835"/>
    </source>
</evidence>
<dbReference type="SUPFAM" id="SSF48726">
    <property type="entry name" value="Immunoglobulin"/>
    <property type="match status" value="3"/>
</dbReference>
<dbReference type="Gene3D" id="2.60.40.10">
    <property type="entry name" value="Immunoglobulins"/>
    <property type="match status" value="3"/>
</dbReference>
<proteinExistence type="predicted"/>
<dbReference type="PROSITE" id="PS50835">
    <property type="entry name" value="IG_LIKE"/>
    <property type="match status" value="3"/>
</dbReference>
<feature type="domain" description="Ig-like" evidence="3">
    <location>
        <begin position="1"/>
        <end position="88"/>
    </location>
</feature>
<dbReference type="EMBL" id="CP092863">
    <property type="protein sequence ID" value="UYV60440.1"/>
    <property type="molecule type" value="Genomic_DNA"/>
</dbReference>
<reference evidence="4 5" key="1">
    <citation type="submission" date="2022-01" db="EMBL/GenBank/DDBJ databases">
        <title>A chromosomal length assembly of Cordylochernes scorpioides.</title>
        <authorList>
            <person name="Zeh D."/>
            <person name="Zeh J."/>
        </authorList>
    </citation>
    <scope>NUCLEOTIDE SEQUENCE [LARGE SCALE GENOMIC DNA]</scope>
    <source>
        <strain evidence="4">IN4F17</strain>
        <tissue evidence="4">Whole Body</tissue>
    </source>
</reference>
<accession>A0ABY6JXT2</accession>
<dbReference type="PANTHER" id="PTHR44170:SF6">
    <property type="entry name" value="CONTACTIN"/>
    <property type="match status" value="1"/>
</dbReference>
<keyword evidence="1" id="KW-0677">Repeat</keyword>
<sequence>MPVEVRLNRGQRYQVTCTTSQGDRPLNFHWLRNGQPLVSNSRLTLRRLDDFSSALHIPSVTTEDVANFTCLASNLAGSDSFMTTLVVTVKPEWVRPPYDQDAVVGQRVTLECEASGSPPPIVTWIRDGRPVGSGNWHLGEAGRLSHPAVRPEDAGEYTCMADNGLGTALTKSITLQVQAGPAIEMNVTDPEVPSGGTLEIWCQARGDPPLRVTWRHRNFRLSDGSKNNRFFWL</sequence>
<keyword evidence="5" id="KW-1185">Reference proteome</keyword>
<feature type="domain" description="Ig-like" evidence="3">
    <location>
        <begin position="91"/>
        <end position="174"/>
    </location>
</feature>
<dbReference type="InterPro" id="IPR003598">
    <property type="entry name" value="Ig_sub2"/>
</dbReference>
<dbReference type="SMART" id="SM00409">
    <property type="entry name" value="IG"/>
    <property type="match status" value="2"/>
</dbReference>
<dbReference type="InterPro" id="IPR007110">
    <property type="entry name" value="Ig-like_dom"/>
</dbReference>
<dbReference type="PANTHER" id="PTHR44170">
    <property type="entry name" value="PROTEIN SIDEKICK"/>
    <property type="match status" value="1"/>
</dbReference>
<name>A0ABY6JXT2_9ARAC</name>
<dbReference type="SMART" id="SM00408">
    <property type="entry name" value="IGc2"/>
    <property type="match status" value="2"/>
</dbReference>
<evidence type="ECO:0000313" key="4">
    <source>
        <dbReference type="EMBL" id="UYV60440.1"/>
    </source>
</evidence>
<protein>
    <recommendedName>
        <fullName evidence="3">Ig-like domain-containing protein</fullName>
    </recommendedName>
</protein>
<dbReference type="InterPro" id="IPR013783">
    <property type="entry name" value="Ig-like_fold"/>
</dbReference>
<feature type="domain" description="Ig-like" evidence="3">
    <location>
        <begin position="181"/>
        <end position="214"/>
    </location>
</feature>
<keyword evidence="2" id="KW-1015">Disulfide bond</keyword>
<dbReference type="InterPro" id="IPR036179">
    <property type="entry name" value="Ig-like_dom_sf"/>
</dbReference>